<organism evidence="3 4">
    <name type="scientific">Paraconiothyrium brasiliense</name>
    <dbReference type="NCBI Taxonomy" id="300254"/>
    <lineage>
        <taxon>Eukaryota</taxon>
        <taxon>Fungi</taxon>
        <taxon>Dikarya</taxon>
        <taxon>Ascomycota</taxon>
        <taxon>Pezizomycotina</taxon>
        <taxon>Dothideomycetes</taxon>
        <taxon>Pleosporomycetidae</taxon>
        <taxon>Pleosporales</taxon>
        <taxon>Massarineae</taxon>
        <taxon>Didymosphaeriaceae</taxon>
        <taxon>Paraconiothyrium</taxon>
    </lineage>
</organism>
<comment type="caution">
    <text evidence="3">The sequence shown here is derived from an EMBL/GenBank/DDBJ whole genome shotgun (WGS) entry which is preliminary data.</text>
</comment>
<accession>A0ABR3R2H6</accession>
<keyword evidence="1" id="KW-0732">Signal</keyword>
<dbReference type="InterPro" id="IPR037401">
    <property type="entry name" value="SnoaL-like"/>
</dbReference>
<name>A0ABR3R2H6_9PLEO</name>
<dbReference type="SUPFAM" id="SSF54427">
    <property type="entry name" value="NTF2-like"/>
    <property type="match status" value="1"/>
</dbReference>
<keyword evidence="4" id="KW-1185">Reference proteome</keyword>
<evidence type="ECO:0000313" key="3">
    <source>
        <dbReference type="EMBL" id="KAL1598639.1"/>
    </source>
</evidence>
<proteinExistence type="predicted"/>
<feature type="domain" description="SnoaL-like" evidence="2">
    <location>
        <begin position="53"/>
        <end position="187"/>
    </location>
</feature>
<feature type="chain" id="PRO_5045877121" description="SnoaL-like domain-containing protein" evidence="1">
    <location>
        <begin position="23"/>
        <end position="201"/>
    </location>
</feature>
<evidence type="ECO:0000256" key="1">
    <source>
        <dbReference type="SAM" id="SignalP"/>
    </source>
</evidence>
<evidence type="ECO:0000313" key="4">
    <source>
        <dbReference type="Proteomes" id="UP001521785"/>
    </source>
</evidence>
<dbReference type="EMBL" id="JAKJXO020000011">
    <property type="protein sequence ID" value="KAL1598639.1"/>
    <property type="molecule type" value="Genomic_DNA"/>
</dbReference>
<reference evidence="3 4" key="1">
    <citation type="submission" date="2024-02" db="EMBL/GenBank/DDBJ databases">
        <title>De novo assembly and annotation of 12 fungi associated with fruit tree decline syndrome in Ontario, Canada.</title>
        <authorList>
            <person name="Sulman M."/>
            <person name="Ellouze W."/>
            <person name="Ilyukhin E."/>
        </authorList>
    </citation>
    <scope>NUCLEOTIDE SEQUENCE [LARGE SCALE GENOMIC DNA]</scope>
    <source>
        <strain evidence="3 4">M42-189</strain>
    </source>
</reference>
<dbReference type="InterPro" id="IPR032710">
    <property type="entry name" value="NTF2-like_dom_sf"/>
</dbReference>
<protein>
    <recommendedName>
        <fullName evidence="2">SnoaL-like domain-containing protein</fullName>
    </recommendedName>
</protein>
<evidence type="ECO:0000259" key="2">
    <source>
        <dbReference type="Pfam" id="PF13577"/>
    </source>
</evidence>
<sequence length="201" mass="21951">MYLRNSHTVAATLLIAISPATASRPCTQFSPSPVPVQHLSAYFLPQYGLHATALLDIEAIRHTLALYPYIIDGRDFPSLSSVFTADAIANYSVPIGVVNGLSAIESTLGAALASFLGTQHLLGSQSVRICDRNSAISVSYYRAVHFLPQNKTTGPGDVVTGDAVLYAYGQYQDSWEKRHGRWKINYRNLVYMVGDAWDPVS</sequence>
<feature type="signal peptide" evidence="1">
    <location>
        <begin position="1"/>
        <end position="22"/>
    </location>
</feature>
<gene>
    <name evidence="3" type="ORF">SLS60_007779</name>
</gene>
<dbReference type="Gene3D" id="3.10.450.50">
    <property type="match status" value="1"/>
</dbReference>
<dbReference type="Proteomes" id="UP001521785">
    <property type="component" value="Unassembled WGS sequence"/>
</dbReference>
<dbReference type="Pfam" id="PF13577">
    <property type="entry name" value="SnoaL_4"/>
    <property type="match status" value="1"/>
</dbReference>